<sequence>MWPVGRGHPGAPWGLMVSGAVLGWSTAIRRRGSWLVVVIAGVVGFLWWCDHLVWFLAAQGLLTGLSALLVGSEIEGDNADGRWSGTTHRAHRWTVWLDWSTVPGDHRETAPRTVVLDSSSAVSDLRGMWVAAAWADGLLVLGSCLAAVEAGTLRISGLGDRQRVAELVSSAPNKVVLAGLLCWLGLWGRLQLFPFVGLRDGARRWSSQTNTVVWGITLLPLMACWCGWGSVWWSAAPVMAAMIPSWCLLTALAGLWCALTSRDERVALAWLWSAQLGLAAGFSTTLAPEVLLLPCCLGLLAAGWLFTLFGETESPCVQRAFVSGPPAFRALNGGFAAVPTTVAVWLLAVLLGGGVFPAGAWSRASTSLVKAAGLGALSDDAEPLVIAAWLPAVAAAVCACIGLLSVAVAVAARARGTKLRLRRLDVLLLIGLSVLAGRLPSPAKDAWLSLELPGWIWLAGGTVAGVMWWSMPETARQVARRAMAPLIAVGQQRFLLPALHHGLVNLPLRGLAQLGRVLEWAVLEGVLYGSLRGLVRRLGQDAPHPPWPVAFQVLSLGLALAALALTVMWLSQ</sequence>
<name>A0A7C4LNT7_9PLAN</name>
<keyword evidence="1" id="KW-0472">Membrane</keyword>
<proteinExistence type="predicted"/>
<feature type="transmembrane region" description="Helical" evidence="1">
    <location>
        <begin position="330"/>
        <end position="356"/>
    </location>
</feature>
<feature type="transmembrane region" description="Helical" evidence="1">
    <location>
        <begin position="547"/>
        <end position="570"/>
    </location>
</feature>
<feature type="transmembrane region" description="Helical" evidence="1">
    <location>
        <begin position="386"/>
        <end position="412"/>
    </location>
</feature>
<feature type="transmembrane region" description="Helical" evidence="1">
    <location>
        <begin position="35"/>
        <end position="57"/>
    </location>
</feature>
<feature type="transmembrane region" description="Helical" evidence="1">
    <location>
        <begin position="12"/>
        <end position="28"/>
    </location>
</feature>
<feature type="transmembrane region" description="Helical" evidence="1">
    <location>
        <begin position="212"/>
        <end position="233"/>
    </location>
</feature>
<feature type="transmembrane region" description="Helical" evidence="1">
    <location>
        <begin position="290"/>
        <end position="309"/>
    </location>
</feature>
<accession>A0A7C4LNT7</accession>
<protein>
    <submittedName>
        <fullName evidence="2">Uncharacterized protein</fullName>
    </submittedName>
</protein>
<feature type="transmembrane region" description="Helical" evidence="1">
    <location>
        <begin position="239"/>
        <end position="259"/>
    </location>
</feature>
<dbReference type="EMBL" id="DSVQ01000016">
    <property type="protein sequence ID" value="HGT40199.1"/>
    <property type="molecule type" value="Genomic_DNA"/>
</dbReference>
<gene>
    <name evidence="2" type="ORF">ENS64_13200</name>
</gene>
<feature type="transmembrane region" description="Helical" evidence="1">
    <location>
        <begin position="452"/>
        <end position="471"/>
    </location>
</feature>
<keyword evidence="1" id="KW-0812">Transmembrane</keyword>
<evidence type="ECO:0000313" key="2">
    <source>
        <dbReference type="EMBL" id="HGT40199.1"/>
    </source>
</evidence>
<reference evidence="2" key="1">
    <citation type="journal article" date="2020" name="mSystems">
        <title>Genome- and Community-Level Interaction Insights into Carbon Utilization and Element Cycling Functions of Hydrothermarchaeota in Hydrothermal Sediment.</title>
        <authorList>
            <person name="Zhou Z."/>
            <person name="Liu Y."/>
            <person name="Xu W."/>
            <person name="Pan J."/>
            <person name="Luo Z.H."/>
            <person name="Li M."/>
        </authorList>
    </citation>
    <scope>NUCLEOTIDE SEQUENCE [LARGE SCALE GENOMIC DNA]</scope>
    <source>
        <strain evidence="2">SpSt-508</strain>
    </source>
</reference>
<keyword evidence="1" id="KW-1133">Transmembrane helix</keyword>
<organism evidence="2">
    <name type="scientific">Schlesneria paludicola</name>
    <dbReference type="NCBI Taxonomy" id="360056"/>
    <lineage>
        <taxon>Bacteria</taxon>
        <taxon>Pseudomonadati</taxon>
        <taxon>Planctomycetota</taxon>
        <taxon>Planctomycetia</taxon>
        <taxon>Planctomycetales</taxon>
        <taxon>Planctomycetaceae</taxon>
        <taxon>Schlesneria</taxon>
    </lineage>
</organism>
<feature type="transmembrane region" description="Helical" evidence="1">
    <location>
        <begin position="266"/>
        <end position="284"/>
    </location>
</feature>
<evidence type="ECO:0000256" key="1">
    <source>
        <dbReference type="SAM" id="Phobius"/>
    </source>
</evidence>
<comment type="caution">
    <text evidence="2">The sequence shown here is derived from an EMBL/GenBank/DDBJ whole genome shotgun (WGS) entry which is preliminary data.</text>
</comment>
<dbReference type="AlphaFoldDB" id="A0A7C4LNT7"/>